<dbReference type="SUPFAM" id="SSF51120">
    <property type="entry name" value="beta-Roll"/>
    <property type="match status" value="1"/>
</dbReference>
<dbReference type="PRINTS" id="PR00586">
    <property type="entry name" value="PRSTNOIDEP4R"/>
</dbReference>
<evidence type="ECO:0000259" key="12">
    <source>
        <dbReference type="PROSITE" id="PS50262"/>
    </source>
</evidence>
<evidence type="ECO:0000256" key="2">
    <source>
        <dbReference type="ARBA" id="ARBA00022475"/>
    </source>
</evidence>
<keyword evidence="8" id="KW-0325">Glycoprotein</keyword>
<proteinExistence type="inferred from homology"/>
<feature type="transmembrane region" description="Helical" evidence="11">
    <location>
        <begin position="435"/>
        <end position="460"/>
    </location>
</feature>
<dbReference type="Gene3D" id="1.20.1070.10">
    <property type="entry name" value="Rhodopsin 7-helix transmembrane proteins"/>
    <property type="match status" value="1"/>
</dbReference>
<keyword evidence="5 10" id="KW-0297">G-protein coupled receptor</keyword>
<keyword evidence="3 10" id="KW-0812">Transmembrane</keyword>
<evidence type="ECO:0000256" key="3">
    <source>
        <dbReference type="ARBA" id="ARBA00022692"/>
    </source>
</evidence>
<dbReference type="GO" id="GO:0005886">
    <property type="term" value="C:plasma membrane"/>
    <property type="evidence" value="ECO:0007669"/>
    <property type="project" value="UniProtKB-SubCell"/>
</dbReference>
<dbReference type="GO" id="GO:0050728">
    <property type="term" value="P:negative regulation of inflammatory response"/>
    <property type="evidence" value="ECO:0007669"/>
    <property type="project" value="TreeGrafter"/>
</dbReference>
<dbReference type="FunFam" id="1.20.1070.10:FF:000261">
    <property type="entry name" value="Prostaglandin E receptor 4 (subtype EP4) c"/>
    <property type="match status" value="1"/>
</dbReference>
<evidence type="ECO:0000256" key="5">
    <source>
        <dbReference type="ARBA" id="ARBA00023040"/>
    </source>
</evidence>
<dbReference type="PROSITE" id="PS00237">
    <property type="entry name" value="G_PROTEIN_RECEP_F1_1"/>
    <property type="match status" value="1"/>
</dbReference>
<dbReference type="AlphaFoldDB" id="A0A8U0TJP0"/>
<evidence type="ECO:0000256" key="7">
    <source>
        <dbReference type="ARBA" id="ARBA00023170"/>
    </source>
</evidence>
<sequence length="723" mass="81352">MAFWTLAAGAGWNDRALINHYRCSLHEDVRCELACKNTTLTFDQLVDLSIRLDNLLATRGRPDWVLFVRLEKGEDIVRLEKKDDIVRLEKEEDIVRLEKDIVRLEKGEDIVRLEKGKDIVRLEKGEDIVRLEKGEDIVRLEKGKDIVRLEKGEEIGEDIVRLEKGKDIVRLEKGEEIVRLEKGENIVRLEKGEDIVRLEKGKDIVRLEKGEEIVRLEKGENIVRLEKGEDIVRLEKGKDIVRLEKGEEIVILEKGRTFTFPPLRLESKSLVTSATMFAFGVMGNLIAIVVLCISKKEQKETTFYTLVVGMAITDLLGTCFTSPVVIATYIAQRWPGGELLCDFFSFSMLFFGSAGMSILCAMAVERYLAINHAYLYSQYIDRTTARLALMGIYLANIVLCIMPSFGFGKHVRHFPGTWCFLDWRATDPLAASYSFLYGGFMLVLIAVTVLCNFAVCRSLVGMSQKTRIVRAKVSAQVGSRRVFLPSVTCPSAAEIQMFWLLIFMTIVFLVCSIPLVVRIFVNQLYGPSNICAGVNPDYRSDLMAIRFASFNPILDPWVYILCRKNLLVKGCERVKKTVGQVKAGRGRNLGWVGTSSHHSLPSFEHSNETSYASLRTTNYRNDSETQVTTKNKSFTDFTMRQAWDLDTAQANFHPFSVDQTTVIGFEAEIAVVSNPAMIASQLGSSEALPEMCSPAGLHSHVSKVDIVTCTFSTLSSCQSEKCL</sequence>
<accession>A0A8U0TJP0</accession>
<dbReference type="GO" id="GO:0004957">
    <property type="term" value="F:prostaglandin E receptor activity"/>
    <property type="evidence" value="ECO:0007669"/>
    <property type="project" value="InterPro"/>
</dbReference>
<evidence type="ECO:0000313" key="13">
    <source>
        <dbReference type="Proteomes" id="UP000808372"/>
    </source>
</evidence>
<dbReference type="GO" id="GO:0006954">
    <property type="term" value="P:inflammatory response"/>
    <property type="evidence" value="ECO:0007669"/>
    <property type="project" value="TreeGrafter"/>
</dbReference>
<keyword evidence="6 11" id="KW-0472">Membrane</keyword>
<dbReference type="PRINTS" id="PR01788">
    <property type="entry name" value="PROSTANOIDR"/>
</dbReference>
<evidence type="ECO:0000256" key="4">
    <source>
        <dbReference type="ARBA" id="ARBA00022989"/>
    </source>
</evidence>
<feature type="transmembrane region" description="Helical" evidence="11">
    <location>
        <begin position="498"/>
        <end position="521"/>
    </location>
</feature>
<gene>
    <name evidence="14" type="primary">LOC120019895</name>
</gene>
<name>A0A8U0TJP0_SALNM</name>
<dbReference type="PANTHER" id="PTHR11866">
    <property type="entry name" value="G-PROTEIN COUPLED RECEPTOR FAMILY 1 MEMBER"/>
    <property type="match status" value="1"/>
</dbReference>
<feature type="transmembrane region" description="Helical" evidence="11">
    <location>
        <begin position="385"/>
        <end position="405"/>
    </location>
</feature>
<dbReference type="CDD" id="cd15142">
    <property type="entry name" value="7tmA_PGE2_EP4"/>
    <property type="match status" value="1"/>
</dbReference>
<dbReference type="GO" id="GO:0007189">
    <property type="term" value="P:adenylate cyclase-activating G protein-coupled receptor signaling pathway"/>
    <property type="evidence" value="ECO:0007669"/>
    <property type="project" value="TreeGrafter"/>
</dbReference>
<keyword evidence="4 11" id="KW-1133">Transmembrane helix</keyword>
<evidence type="ECO:0000256" key="1">
    <source>
        <dbReference type="ARBA" id="ARBA00004651"/>
    </source>
</evidence>
<evidence type="ECO:0000256" key="10">
    <source>
        <dbReference type="RuleBase" id="RU000688"/>
    </source>
</evidence>
<keyword evidence="7 10" id="KW-0675">Receptor</keyword>
<comment type="subcellular location">
    <subcellularLocation>
        <location evidence="1">Cell membrane</location>
        <topology evidence="1">Multi-pass membrane protein</topology>
    </subcellularLocation>
</comment>
<dbReference type="GO" id="GO:0007204">
    <property type="term" value="P:positive regulation of cytosolic calcium ion concentration"/>
    <property type="evidence" value="ECO:0007669"/>
    <property type="project" value="TreeGrafter"/>
</dbReference>
<keyword evidence="13" id="KW-1185">Reference proteome</keyword>
<dbReference type="PROSITE" id="PS50262">
    <property type="entry name" value="G_PROTEIN_RECEP_F1_2"/>
    <property type="match status" value="1"/>
</dbReference>
<evidence type="ECO:0000256" key="11">
    <source>
        <dbReference type="SAM" id="Phobius"/>
    </source>
</evidence>
<keyword evidence="2" id="KW-1003">Cell membrane</keyword>
<keyword evidence="9 10" id="KW-0807">Transducer</keyword>
<dbReference type="InterPro" id="IPR017452">
    <property type="entry name" value="GPCR_Rhodpsn_7TM"/>
</dbReference>
<evidence type="ECO:0000256" key="9">
    <source>
        <dbReference type="ARBA" id="ARBA00023224"/>
    </source>
</evidence>
<feature type="transmembrane region" description="Helical" evidence="11">
    <location>
        <begin position="303"/>
        <end position="331"/>
    </location>
</feature>
<protein>
    <submittedName>
        <fullName evidence="14">Prostaglandin E2 receptor EP4 subtype-like</fullName>
    </submittedName>
</protein>
<dbReference type="InterPro" id="IPR000276">
    <property type="entry name" value="GPCR_Rhodpsn"/>
</dbReference>
<dbReference type="GO" id="GO:0071380">
    <property type="term" value="P:cellular response to prostaglandin E stimulus"/>
    <property type="evidence" value="ECO:0007669"/>
    <property type="project" value="TreeGrafter"/>
</dbReference>
<dbReference type="RefSeq" id="XP_038819234.1">
    <property type="nucleotide sequence ID" value="XM_038963306.1"/>
</dbReference>
<evidence type="ECO:0000256" key="8">
    <source>
        <dbReference type="ARBA" id="ARBA00023180"/>
    </source>
</evidence>
<evidence type="ECO:0000313" key="14">
    <source>
        <dbReference type="RefSeq" id="XP_038819234.1"/>
    </source>
</evidence>
<dbReference type="SUPFAM" id="SSF81321">
    <property type="entry name" value="Family A G protein-coupled receptor-like"/>
    <property type="match status" value="1"/>
</dbReference>
<dbReference type="InterPro" id="IPR008365">
    <property type="entry name" value="Prostanoid_rcpt"/>
</dbReference>
<comment type="similarity">
    <text evidence="10">Belongs to the G-protein coupled receptor 1 family.</text>
</comment>
<dbReference type="InterPro" id="IPR001758">
    <property type="entry name" value="Prost_EP4_rcpt"/>
</dbReference>
<dbReference type="PRINTS" id="PR00237">
    <property type="entry name" value="GPCRRHODOPSN"/>
</dbReference>
<dbReference type="Pfam" id="PF00001">
    <property type="entry name" value="7tm_1"/>
    <property type="match status" value="1"/>
</dbReference>
<feature type="transmembrane region" description="Helical" evidence="11">
    <location>
        <begin position="270"/>
        <end position="291"/>
    </location>
</feature>
<feature type="transmembrane region" description="Helical" evidence="11">
    <location>
        <begin position="343"/>
        <end position="364"/>
    </location>
</feature>
<feature type="domain" description="G-protein coupled receptors family 1 profile" evidence="12">
    <location>
        <begin position="283"/>
        <end position="559"/>
    </location>
</feature>
<dbReference type="InterPro" id="IPR011049">
    <property type="entry name" value="Serralysin-like_metalloprot_C"/>
</dbReference>
<dbReference type="KEGG" id="snh:120019895"/>
<dbReference type="GeneID" id="120019895"/>
<reference evidence="14" key="1">
    <citation type="submission" date="2025-08" db="UniProtKB">
        <authorList>
            <consortium name="RefSeq"/>
        </authorList>
    </citation>
    <scope>IDENTIFICATION</scope>
    <source>
        <tissue evidence="14">White muscle</tissue>
    </source>
</reference>
<dbReference type="Proteomes" id="UP000808372">
    <property type="component" value="Chromosome 25"/>
</dbReference>
<organism evidence="13 14">
    <name type="scientific">Salvelinus namaycush</name>
    <name type="common">Lake trout</name>
    <name type="synonym">Salmo namaycush</name>
    <dbReference type="NCBI Taxonomy" id="8040"/>
    <lineage>
        <taxon>Eukaryota</taxon>
        <taxon>Metazoa</taxon>
        <taxon>Chordata</taxon>
        <taxon>Craniata</taxon>
        <taxon>Vertebrata</taxon>
        <taxon>Euteleostomi</taxon>
        <taxon>Actinopterygii</taxon>
        <taxon>Neopterygii</taxon>
        <taxon>Teleostei</taxon>
        <taxon>Protacanthopterygii</taxon>
        <taxon>Salmoniformes</taxon>
        <taxon>Salmonidae</taxon>
        <taxon>Salmoninae</taxon>
        <taxon>Salvelinus</taxon>
    </lineage>
</organism>
<evidence type="ECO:0000256" key="6">
    <source>
        <dbReference type="ARBA" id="ARBA00023136"/>
    </source>
</evidence>
<dbReference type="PANTHER" id="PTHR11866:SF32">
    <property type="entry name" value="PROSTAGLANDIN E RECEPTOR 4 (SUBTYPE EP4) C"/>
    <property type="match status" value="1"/>
</dbReference>